<dbReference type="InterPro" id="IPR036716">
    <property type="entry name" value="Pest_crys_N_sf"/>
</dbReference>
<evidence type="ECO:0008006" key="4">
    <source>
        <dbReference type="Google" id="ProtNLM"/>
    </source>
</evidence>
<proteinExistence type="predicted"/>
<dbReference type="GO" id="GO:0090729">
    <property type="term" value="F:toxin activity"/>
    <property type="evidence" value="ECO:0007669"/>
    <property type="project" value="InterPro"/>
</dbReference>
<organism evidence="2 3">
    <name type="scientific">Clytia hemisphaerica</name>
    <dbReference type="NCBI Taxonomy" id="252671"/>
    <lineage>
        <taxon>Eukaryota</taxon>
        <taxon>Metazoa</taxon>
        <taxon>Cnidaria</taxon>
        <taxon>Hydrozoa</taxon>
        <taxon>Hydroidolina</taxon>
        <taxon>Leptothecata</taxon>
        <taxon>Obeliida</taxon>
        <taxon>Clytiidae</taxon>
        <taxon>Clytia</taxon>
    </lineage>
</organism>
<sequence length="335" mass="38913">MGFSKILLLVSLLSLGNLPETGGLSQEEQLCKYSFPNEPGKAYVCMGVRGLANHVPAGAVLIFALDYWFGIDPKPWDLVKKDVEKLIDEKFDAYTIKSMNQWHQSMSNRVQSCKRKINPTIRFSCYKNLQEDLSGYEPLFRGTTTKEIAMSIKYYDIFVTTYMSVSHVLRNMSSPTMQASIDRDIKFKAKKFATYLTRAVKTTKGYSCRYIKVKLEESYVLWKEDRLVWPKDEDIPKYLDSRIEDVRKELTNSSHKCRYYDTTNSYISKVIDIRDGSEYPGGGFQYKYCRNSLAIADMVPLTFAYWKPFMKMCGDSDDKKWIHKIEARLELLKHM</sequence>
<feature type="signal peptide" evidence="1">
    <location>
        <begin position="1"/>
        <end position="23"/>
    </location>
</feature>
<dbReference type="Proteomes" id="UP000594262">
    <property type="component" value="Unplaced"/>
</dbReference>
<dbReference type="Gene3D" id="1.20.190.10">
    <property type="entry name" value="Pesticidal crystal protein, N-terminal domain"/>
    <property type="match status" value="1"/>
</dbReference>
<name>A0A7M5XDZ4_9CNID</name>
<accession>A0A7M5XDZ4</accession>
<keyword evidence="1" id="KW-0732">Signal</keyword>
<dbReference type="EnsemblMetazoa" id="CLYHEMT022009.1">
    <property type="protein sequence ID" value="CLYHEMP022009.1"/>
    <property type="gene ID" value="CLYHEMG022009"/>
</dbReference>
<protein>
    <recommendedName>
        <fullName evidence="4">Cnidarian restricted protein</fullName>
    </recommendedName>
</protein>
<evidence type="ECO:0000313" key="3">
    <source>
        <dbReference type="Proteomes" id="UP000594262"/>
    </source>
</evidence>
<dbReference type="AlphaFoldDB" id="A0A7M5XDZ4"/>
<reference evidence="2" key="1">
    <citation type="submission" date="2021-01" db="UniProtKB">
        <authorList>
            <consortium name="EnsemblMetazoa"/>
        </authorList>
    </citation>
    <scope>IDENTIFICATION</scope>
</reference>
<evidence type="ECO:0000313" key="2">
    <source>
        <dbReference type="EnsemblMetazoa" id="CLYHEMP022009.1"/>
    </source>
</evidence>
<dbReference type="SUPFAM" id="SSF56849">
    <property type="entry name" value="delta-Endotoxin (insectocide), N-terminal domain"/>
    <property type="match status" value="1"/>
</dbReference>
<evidence type="ECO:0000256" key="1">
    <source>
        <dbReference type="SAM" id="SignalP"/>
    </source>
</evidence>
<feature type="chain" id="PRO_5029833853" description="Cnidarian restricted protein" evidence="1">
    <location>
        <begin position="24"/>
        <end position="335"/>
    </location>
</feature>
<keyword evidence="3" id="KW-1185">Reference proteome</keyword>